<gene>
    <name evidence="1" type="ORF">DW888_10030</name>
</gene>
<protein>
    <recommendedName>
        <fullName evidence="3">DUF5119 domain-containing protein</fullName>
    </recommendedName>
</protein>
<dbReference type="Proteomes" id="UP000284379">
    <property type="component" value="Unassembled WGS sequence"/>
</dbReference>
<dbReference type="AlphaFoldDB" id="A0A413VP93"/>
<dbReference type="RefSeq" id="WP_122201438.1">
    <property type="nucleotide sequence ID" value="NZ_CABJFV010000006.1"/>
</dbReference>
<sequence>MEKVRKSSSWKVLCFVLCEGIILLLSSCSFRPIEDDVERVPDGTVHVKVNWGKYSKPEGEWLVFYPESRSLKPFSREVGDDVYINDLLPGKYKLLLLSMDKADPNVKFSNMGVAEDAAIELLEPGVNGDVMHPEMMFSSVAEFNVTETNGPLVVLSPHPLVLKACFEMPTSKKVKQAEAHLIGMINSLKLFTMETAAYSTSEYYHDLIPVYKEDRVCFEGKMLLPLLHEISTTRAGVEGKTILEMSFTYENEEKETITTDITQVIKEVQTEAPAEVTFNLLKIGMTATVISWVIETGNGSVI</sequence>
<comment type="caution">
    <text evidence="1">The sequence shown here is derived from an EMBL/GenBank/DDBJ whole genome shotgun (WGS) entry which is preliminary data.</text>
</comment>
<accession>A0A413VP93</accession>
<evidence type="ECO:0000313" key="2">
    <source>
        <dbReference type="Proteomes" id="UP000284379"/>
    </source>
</evidence>
<name>A0A413VP93_9BACE</name>
<dbReference type="EMBL" id="QSGO01000006">
    <property type="protein sequence ID" value="RHB35448.1"/>
    <property type="molecule type" value="Genomic_DNA"/>
</dbReference>
<reference evidence="1 2" key="1">
    <citation type="submission" date="2018-08" db="EMBL/GenBank/DDBJ databases">
        <title>A genome reference for cultivated species of the human gut microbiota.</title>
        <authorList>
            <person name="Zou Y."/>
            <person name="Xue W."/>
            <person name="Luo G."/>
        </authorList>
    </citation>
    <scope>NUCLEOTIDE SEQUENCE [LARGE SCALE GENOMIC DNA]</scope>
    <source>
        <strain evidence="1 2">AM40-30BH</strain>
    </source>
</reference>
<organism evidence="1 2">
    <name type="scientific">Bacteroides nordii</name>
    <dbReference type="NCBI Taxonomy" id="291645"/>
    <lineage>
        <taxon>Bacteria</taxon>
        <taxon>Pseudomonadati</taxon>
        <taxon>Bacteroidota</taxon>
        <taxon>Bacteroidia</taxon>
        <taxon>Bacteroidales</taxon>
        <taxon>Bacteroidaceae</taxon>
        <taxon>Bacteroides</taxon>
    </lineage>
</organism>
<evidence type="ECO:0000313" key="1">
    <source>
        <dbReference type="EMBL" id="RHB35448.1"/>
    </source>
</evidence>
<proteinExistence type="predicted"/>
<evidence type="ECO:0008006" key="3">
    <source>
        <dbReference type="Google" id="ProtNLM"/>
    </source>
</evidence>